<dbReference type="GO" id="GO:0061617">
    <property type="term" value="C:MICOS complex"/>
    <property type="evidence" value="ECO:0007669"/>
    <property type="project" value="UniProtKB-UniRule"/>
</dbReference>
<comment type="subcellular location">
    <subcellularLocation>
        <location evidence="7">Mitochondrion inner membrane</location>
    </subcellularLocation>
    <subcellularLocation>
        <location evidence="1">Mitochondrion membrane</location>
    </subcellularLocation>
</comment>
<comment type="caution">
    <text evidence="9">The sequence shown here is derived from an EMBL/GenBank/DDBJ whole genome shotgun (WGS) entry which is preliminary data.</text>
</comment>
<keyword evidence="6 7" id="KW-0472">Membrane</keyword>
<dbReference type="Pfam" id="PF09769">
    <property type="entry name" value="ApoO"/>
    <property type="match status" value="1"/>
</dbReference>
<reference evidence="9 10" key="1">
    <citation type="journal article" date="2016" name="Nat. Commun.">
        <title>Extremotolerant tardigrade genome and improved radiotolerance of human cultured cells by tardigrade-unique protein.</title>
        <authorList>
            <person name="Hashimoto T."/>
            <person name="Horikawa D.D."/>
            <person name="Saito Y."/>
            <person name="Kuwahara H."/>
            <person name="Kozuka-Hata H."/>
            <person name="Shin-I T."/>
            <person name="Minakuchi Y."/>
            <person name="Ohishi K."/>
            <person name="Motoyama A."/>
            <person name="Aizu T."/>
            <person name="Enomoto A."/>
            <person name="Kondo K."/>
            <person name="Tanaka S."/>
            <person name="Hara Y."/>
            <person name="Koshikawa S."/>
            <person name="Sagara H."/>
            <person name="Miura T."/>
            <person name="Yokobori S."/>
            <person name="Miyagawa K."/>
            <person name="Suzuki Y."/>
            <person name="Kubo T."/>
            <person name="Oyama M."/>
            <person name="Kohara Y."/>
            <person name="Fujiyama A."/>
            <person name="Arakawa K."/>
            <person name="Katayama T."/>
            <person name="Toyoda A."/>
            <person name="Kunieda T."/>
        </authorList>
    </citation>
    <scope>NUCLEOTIDE SEQUENCE [LARGE SCALE GENOMIC DNA]</scope>
    <source>
        <strain evidence="9 10">YOKOZUNA-1</strain>
    </source>
</reference>
<dbReference type="OrthoDB" id="5973346at2759"/>
<keyword evidence="4 7" id="KW-1133">Transmembrane helix</keyword>
<organism evidence="9 10">
    <name type="scientific">Ramazzottius varieornatus</name>
    <name type="common">Water bear</name>
    <name type="synonym">Tardigrade</name>
    <dbReference type="NCBI Taxonomy" id="947166"/>
    <lineage>
        <taxon>Eukaryota</taxon>
        <taxon>Metazoa</taxon>
        <taxon>Ecdysozoa</taxon>
        <taxon>Tardigrada</taxon>
        <taxon>Eutardigrada</taxon>
        <taxon>Parachela</taxon>
        <taxon>Hypsibioidea</taxon>
        <taxon>Ramazzottiidae</taxon>
        <taxon>Ramazzottius</taxon>
    </lineage>
</organism>
<comment type="subunit">
    <text evidence="7">Component of the mitochondrial contact site and cristae organizing system (MICOS) complex.</text>
</comment>
<evidence type="ECO:0000313" key="10">
    <source>
        <dbReference type="Proteomes" id="UP000186922"/>
    </source>
</evidence>
<dbReference type="GO" id="GO:0042407">
    <property type="term" value="P:cristae formation"/>
    <property type="evidence" value="ECO:0007669"/>
    <property type="project" value="InterPro"/>
</dbReference>
<keyword evidence="5 7" id="KW-0496">Mitochondrion</keyword>
<comment type="similarity">
    <text evidence="2">Belongs to the apolipoprotein O/MICOS complex subunit Mic27 family.</text>
</comment>
<dbReference type="InterPro" id="IPR033182">
    <property type="entry name" value="MIC26/MIC27_animal"/>
</dbReference>
<evidence type="ECO:0000313" key="9">
    <source>
        <dbReference type="EMBL" id="GAV03380.1"/>
    </source>
</evidence>
<keyword evidence="10" id="KW-1185">Reference proteome</keyword>
<evidence type="ECO:0000256" key="1">
    <source>
        <dbReference type="ARBA" id="ARBA00004325"/>
    </source>
</evidence>
<keyword evidence="7" id="KW-0999">Mitochondrion inner membrane</keyword>
<evidence type="ECO:0000256" key="8">
    <source>
        <dbReference type="SAM" id="MobiDB-lite"/>
    </source>
</evidence>
<name>A0A1D1VP61_RAMVA</name>
<proteinExistence type="inferred from homology"/>
<evidence type="ECO:0000256" key="7">
    <source>
        <dbReference type="RuleBase" id="RU363021"/>
    </source>
</evidence>
<protein>
    <recommendedName>
        <fullName evidence="7">MICOS complex subunit</fullName>
    </recommendedName>
</protein>
<keyword evidence="3 7" id="KW-0812">Transmembrane</keyword>
<evidence type="ECO:0000256" key="2">
    <source>
        <dbReference type="ARBA" id="ARBA00010904"/>
    </source>
</evidence>
<accession>A0A1D1VP61</accession>
<sequence length="226" mass="24070">MIRLGKAFTGAGAVSSAAVGLGWSERHSDASSHGQGTRVVKISDLPVYDEQPPPTRQAYFVEPTPPPILEEKIGEVRRSIGGWWQESAKSREKLRDKYEIGKAHSKTALEMLRDDTKVLPRAIVISAGGLLGLLLAIRKNFLKKVLYTSAGLGGAAVVCYPAASKDLALTAYANVTDLAKGFEKKKPTLPLGHSSTSASQPAAPLTRTAEKVATMNADDTTTATAR</sequence>
<dbReference type="PANTHER" id="PTHR14564">
    <property type="entry name" value="MICOS COMPLEX SUBUNIT MIC26 / MIC27 FAMILY MEMBER"/>
    <property type="match status" value="1"/>
</dbReference>
<dbReference type="Proteomes" id="UP000186922">
    <property type="component" value="Unassembled WGS sequence"/>
</dbReference>
<feature type="region of interest" description="Disordered" evidence="8">
    <location>
        <begin position="188"/>
        <end position="226"/>
    </location>
</feature>
<evidence type="ECO:0000256" key="6">
    <source>
        <dbReference type="ARBA" id="ARBA00023136"/>
    </source>
</evidence>
<evidence type="ECO:0000256" key="3">
    <source>
        <dbReference type="ARBA" id="ARBA00022692"/>
    </source>
</evidence>
<dbReference type="InterPro" id="IPR019166">
    <property type="entry name" value="MIC26/MIC27"/>
</dbReference>
<dbReference type="STRING" id="947166.A0A1D1VP61"/>
<gene>
    <name evidence="9" type="primary">RvY_13809-1</name>
    <name evidence="9" type="synonym">RvY_13809.1</name>
    <name evidence="9" type="ORF">RvY_13809</name>
</gene>
<feature type="compositionally biased region" description="Low complexity" evidence="8">
    <location>
        <begin position="213"/>
        <end position="226"/>
    </location>
</feature>
<dbReference type="AlphaFoldDB" id="A0A1D1VP61"/>
<evidence type="ECO:0000256" key="4">
    <source>
        <dbReference type="ARBA" id="ARBA00022989"/>
    </source>
</evidence>
<evidence type="ECO:0000256" key="5">
    <source>
        <dbReference type="ARBA" id="ARBA00023128"/>
    </source>
</evidence>
<dbReference type="EMBL" id="BDGG01000009">
    <property type="protein sequence ID" value="GAV03380.1"/>
    <property type="molecule type" value="Genomic_DNA"/>
</dbReference>
<comment type="function">
    <text evidence="7">Component of the MICOS complex, a large protein complex of the mitochondrial inner membrane that plays crucial roles in the maintenance of crista junctions, inner membrane architecture, and formation of contact sites to the outer membrane.</text>
</comment>
<feature type="transmembrane region" description="Helical" evidence="7">
    <location>
        <begin position="118"/>
        <end position="137"/>
    </location>
</feature>